<dbReference type="KEGG" id="fms:M1R53_00805"/>
<name>A0A9E7DJZ5_9FIRM</name>
<proteinExistence type="predicted"/>
<dbReference type="Pfam" id="PF08878">
    <property type="entry name" value="HamA"/>
    <property type="match status" value="1"/>
</dbReference>
<organism evidence="2 3">
    <name type="scientific">Fenollaria massiliensis</name>
    <dbReference type="NCBI Taxonomy" id="938288"/>
    <lineage>
        <taxon>Bacteria</taxon>
        <taxon>Bacillati</taxon>
        <taxon>Bacillota</taxon>
        <taxon>Clostridia</taxon>
        <taxon>Eubacteriales</taxon>
        <taxon>Fenollaria</taxon>
    </lineage>
</organism>
<keyword evidence="3" id="KW-1185">Reference proteome</keyword>
<dbReference type="RefSeq" id="WP_249242741.1">
    <property type="nucleotide sequence ID" value="NZ_CP096649.1"/>
</dbReference>
<sequence>MEICSNSKDVVKIFKNIKDISISNNPDDGNVNIFMCPINARKFDYNKISSVLVDAVIDYALSKRTIKCYKGKYGTLSQQARSKLRKHIENNGELGELLLFCFLEGHLGAPKILTKLEMKTSNNMYVNGSDGVHLLKINNDRYKIIFGESKLYNNLLRALRNAFESIYQFVREVNSSGEYKSGIIFEKSLISSNIENGDFSKKDKEILESIIYPSRGDASLNIDDAFSIFIGYEVDISKETKDCSDEQFYEVVKEKILSELKEIEHILYDKICNKKLLGHSFYVYIVPFTDIDNTRKNILEDILK</sequence>
<dbReference type="InterPro" id="IPR014976">
    <property type="entry name" value="AbpA_HamA_C"/>
</dbReference>
<accession>A0A9E7DJZ5</accession>
<feature type="domain" description="Anti-bacteriophage protein A/HamA C-terminal" evidence="1">
    <location>
        <begin position="15"/>
        <end position="301"/>
    </location>
</feature>
<reference evidence="2" key="1">
    <citation type="submission" date="2022-04" db="EMBL/GenBank/DDBJ databases">
        <title>Complete genome sequences of Ezakiella coagulans and Fenollaria massiliensis.</title>
        <authorList>
            <person name="France M.T."/>
            <person name="Clifford J."/>
            <person name="Narina S."/>
            <person name="Rutt L."/>
            <person name="Ravel J."/>
        </authorList>
    </citation>
    <scope>NUCLEOTIDE SEQUENCE</scope>
    <source>
        <strain evidence="2">C0061C2</strain>
    </source>
</reference>
<dbReference type="EMBL" id="CP096649">
    <property type="protein sequence ID" value="UQK59239.1"/>
    <property type="molecule type" value="Genomic_DNA"/>
</dbReference>
<gene>
    <name evidence="2" type="ORF">M1R53_00805</name>
</gene>
<evidence type="ECO:0000313" key="3">
    <source>
        <dbReference type="Proteomes" id="UP000831151"/>
    </source>
</evidence>
<evidence type="ECO:0000259" key="1">
    <source>
        <dbReference type="Pfam" id="PF08878"/>
    </source>
</evidence>
<evidence type="ECO:0000313" key="2">
    <source>
        <dbReference type="EMBL" id="UQK59239.1"/>
    </source>
</evidence>
<protein>
    <submittedName>
        <fullName evidence="2">DUF1837 domain-containing protein</fullName>
    </submittedName>
</protein>
<dbReference type="Proteomes" id="UP000831151">
    <property type="component" value="Chromosome"/>
</dbReference>
<dbReference type="AlphaFoldDB" id="A0A9E7DJZ5"/>